<sequence>MLNPISTKAALTQQALRSETSVPVTKKRSYGMINA</sequence>
<feature type="compositionally biased region" description="Polar residues" evidence="1">
    <location>
        <begin position="1"/>
        <end position="23"/>
    </location>
</feature>
<proteinExistence type="predicted"/>
<evidence type="ECO:0000313" key="3">
    <source>
        <dbReference type="Proteomes" id="UP000593575"/>
    </source>
</evidence>
<dbReference type="AlphaFoldDB" id="A0A7J9K107"/>
<organism evidence="2 3">
    <name type="scientific">Gossypium armourianum</name>
    <dbReference type="NCBI Taxonomy" id="34283"/>
    <lineage>
        <taxon>Eukaryota</taxon>
        <taxon>Viridiplantae</taxon>
        <taxon>Streptophyta</taxon>
        <taxon>Embryophyta</taxon>
        <taxon>Tracheophyta</taxon>
        <taxon>Spermatophyta</taxon>
        <taxon>Magnoliopsida</taxon>
        <taxon>eudicotyledons</taxon>
        <taxon>Gunneridae</taxon>
        <taxon>Pentapetalae</taxon>
        <taxon>rosids</taxon>
        <taxon>malvids</taxon>
        <taxon>Malvales</taxon>
        <taxon>Malvaceae</taxon>
        <taxon>Malvoideae</taxon>
        <taxon>Gossypium</taxon>
    </lineage>
</organism>
<dbReference type="EMBL" id="JABFAE010000010">
    <property type="protein sequence ID" value="MBA0840009.1"/>
    <property type="molecule type" value="Genomic_DNA"/>
</dbReference>
<evidence type="ECO:0000256" key="1">
    <source>
        <dbReference type="SAM" id="MobiDB-lite"/>
    </source>
</evidence>
<comment type="caution">
    <text evidence="2">The sequence shown here is derived from an EMBL/GenBank/DDBJ whole genome shotgun (WGS) entry which is preliminary data.</text>
</comment>
<feature type="region of interest" description="Disordered" evidence="1">
    <location>
        <begin position="1"/>
        <end position="35"/>
    </location>
</feature>
<reference evidence="2 3" key="1">
    <citation type="journal article" date="2019" name="Genome Biol. Evol.">
        <title>Insights into the evolution of the New World diploid cottons (Gossypium, subgenus Houzingenia) based on genome sequencing.</title>
        <authorList>
            <person name="Grover C.E."/>
            <person name="Arick M.A. 2nd"/>
            <person name="Thrash A."/>
            <person name="Conover J.L."/>
            <person name="Sanders W.S."/>
            <person name="Peterson D.G."/>
            <person name="Frelichowski J.E."/>
            <person name="Scheffler J.A."/>
            <person name="Scheffler B.E."/>
            <person name="Wendel J.F."/>
        </authorList>
    </citation>
    <scope>NUCLEOTIDE SEQUENCE [LARGE SCALE GENOMIC DNA]</scope>
    <source>
        <strain evidence="2">6</strain>
        <tissue evidence="2">Leaf</tissue>
    </source>
</reference>
<accession>A0A7J9K107</accession>
<name>A0A7J9K107_9ROSI</name>
<dbReference type="Proteomes" id="UP000593575">
    <property type="component" value="Unassembled WGS sequence"/>
</dbReference>
<evidence type="ECO:0000313" key="2">
    <source>
        <dbReference type="EMBL" id="MBA0840009.1"/>
    </source>
</evidence>
<keyword evidence="3" id="KW-1185">Reference proteome</keyword>
<protein>
    <submittedName>
        <fullName evidence="2">Uncharacterized protein</fullName>
    </submittedName>
</protein>
<gene>
    <name evidence="2" type="ORF">Goarm_005689</name>
</gene>